<accession>A0A9P8P8B9</accession>
<organism evidence="7 8">
    <name type="scientific">Ogataea philodendri</name>
    <dbReference type="NCBI Taxonomy" id="1378263"/>
    <lineage>
        <taxon>Eukaryota</taxon>
        <taxon>Fungi</taxon>
        <taxon>Dikarya</taxon>
        <taxon>Ascomycota</taxon>
        <taxon>Saccharomycotina</taxon>
        <taxon>Pichiomycetes</taxon>
        <taxon>Pichiales</taxon>
        <taxon>Pichiaceae</taxon>
        <taxon>Ogataea</taxon>
    </lineage>
</organism>
<feature type="compositionally biased region" description="Polar residues" evidence="5">
    <location>
        <begin position="69"/>
        <end position="78"/>
    </location>
</feature>
<feature type="coiled-coil region" evidence="4">
    <location>
        <begin position="327"/>
        <end position="371"/>
    </location>
</feature>
<feature type="compositionally biased region" description="Basic and acidic residues" evidence="5">
    <location>
        <begin position="48"/>
        <end position="58"/>
    </location>
</feature>
<evidence type="ECO:0000256" key="4">
    <source>
        <dbReference type="SAM" id="Coils"/>
    </source>
</evidence>
<dbReference type="GO" id="GO:0006888">
    <property type="term" value="P:endoplasmic reticulum to Golgi vesicle-mediated transport"/>
    <property type="evidence" value="ECO:0007669"/>
    <property type="project" value="TreeGrafter"/>
</dbReference>
<dbReference type="RefSeq" id="XP_046061927.1">
    <property type="nucleotide sequence ID" value="XM_046204396.1"/>
</dbReference>
<dbReference type="Proteomes" id="UP000769157">
    <property type="component" value="Unassembled WGS sequence"/>
</dbReference>
<sequence>MAKGKNKKKQNGKDNGSAANGTEKKPEQPEIQPDTPVEEDSIPSQSEELVKEDLKQEPETNTIEEEASEVSTDPVSTSHSDEKDKLIESLQQQLKAKDEKIALLESNDVAAELEKKVQECEKYQSSYQALLSRLSSMKSVFQKMKESEIELENTQSELASCKETVEQLQKDIVAKDKAIEDLNTSVKSLKEEAEGLNRECDKLSKDYTLLKKNTELKEDEQVLEIKRLETSNRKHNLEIKELKSEIEEYLIIVNEEKISKQNLFHEVNEVKARNEALVLDNENLQKDSDGLRSTVNSLESKIAELTSAFEGEKHNLQHQIEVNITKASEIEAQLQTANAKLADADQKLTRMSDLENELKQKQLTIGKLRHETIVLNEHLMKAMKLVKKESTTETVDRELISNLLISFLQLPRADAKKFEVLQLISNFLNWDDEKKRHAGLMSSNSKTNSSSILNVPTTPIAENTSQRSGQSFVSLWTEFLEKESTPNNK</sequence>
<dbReference type="GO" id="GO:0007030">
    <property type="term" value="P:Golgi organization"/>
    <property type="evidence" value="ECO:0007669"/>
    <property type="project" value="TreeGrafter"/>
</dbReference>
<evidence type="ECO:0000256" key="1">
    <source>
        <dbReference type="ARBA" id="ARBA00004555"/>
    </source>
</evidence>
<dbReference type="GeneID" id="70235388"/>
<name>A0A9P8P8B9_9ASCO</name>
<evidence type="ECO:0000313" key="7">
    <source>
        <dbReference type="EMBL" id="KAH3666971.1"/>
    </source>
</evidence>
<dbReference type="OrthoDB" id="425925at2759"/>
<dbReference type="PROSITE" id="PS50913">
    <property type="entry name" value="GRIP"/>
    <property type="match status" value="1"/>
</dbReference>
<comment type="caution">
    <text evidence="7">The sequence shown here is derived from an EMBL/GenBank/DDBJ whole genome shotgun (WGS) entry which is preliminary data.</text>
</comment>
<feature type="region of interest" description="Disordered" evidence="5">
    <location>
        <begin position="1"/>
        <end position="86"/>
    </location>
</feature>
<proteinExistence type="predicted"/>
<protein>
    <recommendedName>
        <fullName evidence="6">GRIP domain-containing protein</fullName>
    </recommendedName>
</protein>
<comment type="subcellular location">
    <subcellularLocation>
        <location evidence="1">Golgi apparatus</location>
    </subcellularLocation>
</comment>
<dbReference type="PANTHER" id="PTHR18921:SF2">
    <property type="entry name" value="THYROID RECEPTOR-INTERACTING PROTEIN 11"/>
    <property type="match status" value="1"/>
</dbReference>
<evidence type="ECO:0000256" key="3">
    <source>
        <dbReference type="ARBA" id="ARBA00023054"/>
    </source>
</evidence>
<dbReference type="GO" id="GO:0005794">
    <property type="term" value="C:Golgi apparatus"/>
    <property type="evidence" value="ECO:0007669"/>
    <property type="project" value="UniProtKB-SubCell"/>
</dbReference>
<evidence type="ECO:0000313" key="8">
    <source>
        <dbReference type="Proteomes" id="UP000769157"/>
    </source>
</evidence>
<dbReference type="EMBL" id="JAEUBE010000199">
    <property type="protein sequence ID" value="KAH3666971.1"/>
    <property type="molecule type" value="Genomic_DNA"/>
</dbReference>
<keyword evidence="3 4" id="KW-0175">Coiled coil</keyword>
<feature type="compositionally biased region" description="Basic residues" evidence="5">
    <location>
        <begin position="1"/>
        <end position="10"/>
    </location>
</feature>
<dbReference type="AlphaFoldDB" id="A0A9P8P8B9"/>
<keyword evidence="8" id="KW-1185">Reference proteome</keyword>
<reference evidence="7" key="1">
    <citation type="journal article" date="2021" name="Open Biol.">
        <title>Shared evolutionary footprints suggest mitochondrial oxidative damage underlies multiple complex I losses in fungi.</title>
        <authorList>
            <person name="Schikora-Tamarit M.A."/>
            <person name="Marcet-Houben M."/>
            <person name="Nosek J."/>
            <person name="Gabaldon T."/>
        </authorList>
    </citation>
    <scope>NUCLEOTIDE SEQUENCE</scope>
    <source>
        <strain evidence="7">CBS6075</strain>
    </source>
</reference>
<evidence type="ECO:0000256" key="5">
    <source>
        <dbReference type="SAM" id="MobiDB-lite"/>
    </source>
</evidence>
<evidence type="ECO:0000259" key="6">
    <source>
        <dbReference type="PROSITE" id="PS50913"/>
    </source>
</evidence>
<reference evidence="7" key="2">
    <citation type="submission" date="2021-01" db="EMBL/GenBank/DDBJ databases">
        <authorList>
            <person name="Schikora-Tamarit M.A."/>
        </authorList>
    </citation>
    <scope>NUCLEOTIDE SEQUENCE</scope>
    <source>
        <strain evidence="7">CBS6075</strain>
    </source>
</reference>
<dbReference type="PANTHER" id="PTHR18921">
    <property type="entry name" value="MYOSIN HEAVY CHAIN - RELATED"/>
    <property type="match status" value="1"/>
</dbReference>
<feature type="domain" description="GRIP" evidence="6">
    <location>
        <begin position="390"/>
        <end position="441"/>
    </location>
</feature>
<dbReference type="InterPro" id="IPR019459">
    <property type="entry name" value="GRAB"/>
</dbReference>
<dbReference type="InterPro" id="IPR000237">
    <property type="entry name" value="GRIP_dom"/>
</dbReference>
<dbReference type="GO" id="GO:0031267">
    <property type="term" value="F:small GTPase binding"/>
    <property type="evidence" value="ECO:0007669"/>
    <property type="project" value="TreeGrafter"/>
</dbReference>
<evidence type="ECO:0000256" key="2">
    <source>
        <dbReference type="ARBA" id="ARBA00023034"/>
    </source>
</evidence>
<feature type="coiled-coil region" evidence="4">
    <location>
        <begin position="137"/>
        <end position="301"/>
    </location>
</feature>
<keyword evidence="2" id="KW-0333">Golgi apparatus</keyword>
<gene>
    <name evidence="7" type="ORF">OGAPHI_003421</name>
</gene>
<dbReference type="Pfam" id="PF10375">
    <property type="entry name" value="GRAB"/>
    <property type="match status" value="1"/>
</dbReference>